<dbReference type="PANTHER" id="PTHR43752:SF2">
    <property type="entry name" value="BNR_ASP-BOX REPEAT FAMILY PROTEIN"/>
    <property type="match status" value="1"/>
</dbReference>
<feature type="region of interest" description="Disordered" evidence="1">
    <location>
        <begin position="1"/>
        <end position="30"/>
    </location>
</feature>
<dbReference type="PANTHER" id="PTHR43752">
    <property type="entry name" value="BNR/ASP-BOX REPEAT FAMILY PROTEIN"/>
    <property type="match status" value="1"/>
</dbReference>
<feature type="compositionally biased region" description="Low complexity" evidence="1">
    <location>
        <begin position="303"/>
        <end position="320"/>
    </location>
</feature>
<keyword evidence="4" id="KW-1185">Reference proteome</keyword>
<dbReference type="OrthoDB" id="41724at2"/>
<evidence type="ECO:0000256" key="1">
    <source>
        <dbReference type="SAM" id="MobiDB-lite"/>
    </source>
</evidence>
<gene>
    <name evidence="3" type="ORF">DEF24_19920</name>
</gene>
<dbReference type="InterPro" id="IPR011040">
    <property type="entry name" value="Sialidase"/>
</dbReference>
<sequence>MPDPATSSAPDALPTDGVLRPRAGDPGRADAYLPAPAVQNHAANLAELPGGDLGCVWFGGTQEGVSDIGVWFSRLPRGADTWTEPVALSDDRTRSEQNPVLFAPPSGGLWLLWTAQRAGHQDTSEVRRRISADGGRTWGAVETLFPARPTSGVFIRQPVTVLDSGRWLLPVFHCVSVPGRAWVGDRDTSAVMVSDDQGATWRERPVPDSTGCVHMNIQALADGTLLALFRSRWADHVHRSHSTDGGETWSAPVPTALPNNNSSIQFVRLRDDRLALVYNASSAADATERRVSLYDEIDDDGLAPSTPGAGAPAPEAPTGAGEPGREGERTAFWGAPRAPMTLAVSADGGATWPLRHDLEVGDGYCLTNNSRDGLNREFSYPSILQNADGGLDVAFTYYRQAIKHVRLSPEWLAARAAEAGA</sequence>
<evidence type="ECO:0000313" key="3">
    <source>
        <dbReference type="EMBL" id="RCV53939.1"/>
    </source>
</evidence>
<dbReference type="Gene3D" id="2.120.10.10">
    <property type="match status" value="1"/>
</dbReference>
<organism evidence="3 4">
    <name type="scientific">Marinitenerispora sediminis</name>
    <dbReference type="NCBI Taxonomy" id="1931232"/>
    <lineage>
        <taxon>Bacteria</taxon>
        <taxon>Bacillati</taxon>
        <taxon>Actinomycetota</taxon>
        <taxon>Actinomycetes</taxon>
        <taxon>Streptosporangiales</taxon>
        <taxon>Nocardiopsidaceae</taxon>
        <taxon>Marinitenerispora</taxon>
    </lineage>
</organism>
<dbReference type="RefSeq" id="WP_114433404.1">
    <property type="nucleotide sequence ID" value="NZ_QEIN01000179.1"/>
</dbReference>
<feature type="domain" description="Sialidase" evidence="2">
    <location>
        <begin position="51"/>
        <end position="392"/>
    </location>
</feature>
<evidence type="ECO:0000259" key="2">
    <source>
        <dbReference type="Pfam" id="PF13088"/>
    </source>
</evidence>
<dbReference type="SUPFAM" id="SSF50939">
    <property type="entry name" value="Sialidases"/>
    <property type="match status" value="1"/>
</dbReference>
<dbReference type="GO" id="GO:0016787">
    <property type="term" value="F:hydrolase activity"/>
    <property type="evidence" value="ECO:0007669"/>
    <property type="project" value="UniProtKB-KW"/>
</dbReference>
<evidence type="ECO:0000313" key="4">
    <source>
        <dbReference type="Proteomes" id="UP000253318"/>
    </source>
</evidence>
<dbReference type="CDD" id="cd15482">
    <property type="entry name" value="Sialidase_non-viral"/>
    <property type="match status" value="1"/>
</dbReference>
<accession>A0A368T169</accession>
<reference evidence="3 4" key="1">
    <citation type="submission" date="2018-04" db="EMBL/GenBank/DDBJ databases">
        <title>Novel actinobacteria from marine sediment.</title>
        <authorList>
            <person name="Ng Z.Y."/>
            <person name="Tan G.Y.A."/>
        </authorList>
    </citation>
    <scope>NUCLEOTIDE SEQUENCE [LARGE SCALE GENOMIC DNA]</scope>
    <source>
        <strain evidence="3 4">TPS81</strain>
    </source>
</reference>
<dbReference type="InterPro" id="IPR036278">
    <property type="entry name" value="Sialidase_sf"/>
</dbReference>
<keyword evidence="3" id="KW-0378">Hydrolase</keyword>
<proteinExistence type="predicted"/>
<name>A0A368T169_9ACTN</name>
<feature type="region of interest" description="Disordered" evidence="1">
    <location>
        <begin position="298"/>
        <end position="329"/>
    </location>
</feature>
<comment type="caution">
    <text evidence="3">The sequence shown here is derived from an EMBL/GenBank/DDBJ whole genome shotgun (WGS) entry which is preliminary data.</text>
</comment>
<dbReference type="EMBL" id="QEIN01000179">
    <property type="protein sequence ID" value="RCV53939.1"/>
    <property type="molecule type" value="Genomic_DNA"/>
</dbReference>
<dbReference type="Proteomes" id="UP000253318">
    <property type="component" value="Unassembled WGS sequence"/>
</dbReference>
<dbReference type="AlphaFoldDB" id="A0A368T169"/>
<protein>
    <submittedName>
        <fullName evidence="3">Glycosyl hydrolase</fullName>
    </submittedName>
</protein>
<dbReference type="Pfam" id="PF13088">
    <property type="entry name" value="BNR_2"/>
    <property type="match status" value="1"/>
</dbReference>